<dbReference type="InterPro" id="IPR013325">
    <property type="entry name" value="RNA_pol_sigma_r2"/>
</dbReference>
<dbReference type="InterPro" id="IPR039425">
    <property type="entry name" value="RNA_pol_sigma-70-like"/>
</dbReference>
<comment type="similarity">
    <text evidence="1">Belongs to the sigma-70 factor family. ECF subfamily.</text>
</comment>
<dbReference type="InterPro" id="IPR014284">
    <property type="entry name" value="RNA_pol_sigma-70_dom"/>
</dbReference>
<evidence type="ECO:0000256" key="4">
    <source>
        <dbReference type="ARBA" id="ARBA00023163"/>
    </source>
</evidence>
<keyword evidence="3" id="KW-0731">Sigma factor</keyword>
<dbReference type="NCBIfam" id="TIGR02937">
    <property type="entry name" value="sigma70-ECF"/>
    <property type="match status" value="1"/>
</dbReference>
<dbReference type="PANTHER" id="PTHR43133:SF63">
    <property type="entry name" value="RNA POLYMERASE SIGMA FACTOR FECI-RELATED"/>
    <property type="match status" value="1"/>
</dbReference>
<evidence type="ECO:0000259" key="5">
    <source>
        <dbReference type="Pfam" id="PF04542"/>
    </source>
</evidence>
<dbReference type="Pfam" id="PF08281">
    <property type="entry name" value="Sigma70_r4_2"/>
    <property type="match status" value="1"/>
</dbReference>
<evidence type="ECO:0000256" key="1">
    <source>
        <dbReference type="ARBA" id="ARBA00010641"/>
    </source>
</evidence>
<keyword evidence="8" id="KW-1185">Reference proteome</keyword>
<comment type="caution">
    <text evidence="7">The sequence shown here is derived from an EMBL/GenBank/DDBJ whole genome shotgun (WGS) entry which is preliminary data.</text>
</comment>
<name>A0ABU1Y1G8_9GAMM</name>
<feature type="domain" description="RNA polymerase sigma-70 region 2" evidence="5">
    <location>
        <begin position="24"/>
        <end position="87"/>
    </location>
</feature>
<dbReference type="SUPFAM" id="SSF88659">
    <property type="entry name" value="Sigma3 and sigma4 domains of RNA polymerase sigma factors"/>
    <property type="match status" value="1"/>
</dbReference>
<dbReference type="InterPro" id="IPR013249">
    <property type="entry name" value="RNA_pol_sigma70_r4_t2"/>
</dbReference>
<dbReference type="Pfam" id="PF04542">
    <property type="entry name" value="Sigma70_r2"/>
    <property type="match status" value="1"/>
</dbReference>
<proteinExistence type="inferred from homology"/>
<dbReference type="InterPro" id="IPR007627">
    <property type="entry name" value="RNA_pol_sigma70_r2"/>
</dbReference>
<feature type="domain" description="RNA polymerase sigma factor 70 region 4 type 2" evidence="6">
    <location>
        <begin position="126"/>
        <end position="172"/>
    </location>
</feature>
<dbReference type="Gene3D" id="1.10.10.10">
    <property type="entry name" value="Winged helix-like DNA-binding domain superfamily/Winged helix DNA-binding domain"/>
    <property type="match status" value="1"/>
</dbReference>
<dbReference type="PANTHER" id="PTHR43133">
    <property type="entry name" value="RNA POLYMERASE ECF-TYPE SIGMA FACTO"/>
    <property type="match status" value="1"/>
</dbReference>
<protein>
    <submittedName>
        <fullName evidence="7">RNA polymerase sigma factor (Sigma-70 family)</fullName>
    </submittedName>
</protein>
<evidence type="ECO:0000256" key="2">
    <source>
        <dbReference type="ARBA" id="ARBA00023015"/>
    </source>
</evidence>
<organism evidence="7 8">
    <name type="scientific">Luteimonas terrae</name>
    <dbReference type="NCBI Taxonomy" id="1530191"/>
    <lineage>
        <taxon>Bacteria</taxon>
        <taxon>Pseudomonadati</taxon>
        <taxon>Pseudomonadota</taxon>
        <taxon>Gammaproteobacteria</taxon>
        <taxon>Lysobacterales</taxon>
        <taxon>Lysobacteraceae</taxon>
        <taxon>Luteimonas</taxon>
    </lineage>
</organism>
<keyword evidence="4" id="KW-0804">Transcription</keyword>
<dbReference type="Gene3D" id="1.10.1740.10">
    <property type="match status" value="1"/>
</dbReference>
<evidence type="ECO:0000259" key="6">
    <source>
        <dbReference type="Pfam" id="PF08281"/>
    </source>
</evidence>
<reference evidence="7 8" key="1">
    <citation type="submission" date="2023-07" db="EMBL/GenBank/DDBJ databases">
        <title>Sorghum-associated microbial communities from plants grown in Nebraska, USA.</title>
        <authorList>
            <person name="Schachtman D."/>
        </authorList>
    </citation>
    <scope>NUCLEOTIDE SEQUENCE [LARGE SCALE GENOMIC DNA]</scope>
    <source>
        <strain evidence="7 8">4099</strain>
    </source>
</reference>
<accession>A0ABU1Y1G8</accession>
<dbReference type="EMBL" id="JAVDWO010000023">
    <property type="protein sequence ID" value="MDR7194867.1"/>
    <property type="molecule type" value="Genomic_DNA"/>
</dbReference>
<dbReference type="InterPro" id="IPR013324">
    <property type="entry name" value="RNA_pol_sigma_r3/r4-like"/>
</dbReference>
<dbReference type="CDD" id="cd06171">
    <property type="entry name" value="Sigma70_r4"/>
    <property type="match status" value="1"/>
</dbReference>
<dbReference type="Proteomes" id="UP001256588">
    <property type="component" value="Unassembled WGS sequence"/>
</dbReference>
<keyword evidence="2" id="KW-0805">Transcription regulation</keyword>
<evidence type="ECO:0000256" key="3">
    <source>
        <dbReference type="ARBA" id="ARBA00023082"/>
    </source>
</evidence>
<sequence length="182" mass="20398">MSNNKDVVSSEVARRRAAFDAALTHLQPDLLHFMQRRIRNVDTAADLTQEALLRMLVYREAPDIACHASLMYRIAWNLLREHWRTQRGHHASSHVPLDLTEPLLADAVSVEDIVDARRALHRLSSQALEALPPKCRKAFALHRADGLTYPEIAAEMGVSVKTVEKHISRALAVCRAAVDPAM</sequence>
<gene>
    <name evidence="7" type="ORF">J2W68_003621</name>
</gene>
<evidence type="ECO:0000313" key="8">
    <source>
        <dbReference type="Proteomes" id="UP001256588"/>
    </source>
</evidence>
<dbReference type="SUPFAM" id="SSF88946">
    <property type="entry name" value="Sigma2 domain of RNA polymerase sigma factors"/>
    <property type="match status" value="1"/>
</dbReference>
<evidence type="ECO:0000313" key="7">
    <source>
        <dbReference type="EMBL" id="MDR7194867.1"/>
    </source>
</evidence>
<dbReference type="RefSeq" id="WP_310238748.1">
    <property type="nucleotide sequence ID" value="NZ_JAVDWO010000023.1"/>
</dbReference>
<dbReference type="InterPro" id="IPR036388">
    <property type="entry name" value="WH-like_DNA-bd_sf"/>
</dbReference>